<evidence type="ECO:0008006" key="3">
    <source>
        <dbReference type="Google" id="ProtNLM"/>
    </source>
</evidence>
<proteinExistence type="predicted"/>
<evidence type="ECO:0000313" key="2">
    <source>
        <dbReference type="Proteomes" id="UP000216024"/>
    </source>
</evidence>
<dbReference type="AlphaFoldDB" id="A0A267MET3"/>
<reference evidence="1 2" key="1">
    <citation type="submission" date="2017-06" db="EMBL/GenBank/DDBJ databases">
        <title>Draft genome sequence of anaerobic fermentative bacterium Anaeromicrobium sediminis DY2726D isolated from West Pacific Ocean sediments.</title>
        <authorList>
            <person name="Zeng X."/>
        </authorList>
    </citation>
    <scope>NUCLEOTIDE SEQUENCE [LARGE SCALE GENOMIC DNA]</scope>
    <source>
        <strain evidence="1 2">DY2726D</strain>
    </source>
</reference>
<gene>
    <name evidence="1" type="ORF">CCE28_17550</name>
</gene>
<dbReference type="Proteomes" id="UP000216024">
    <property type="component" value="Unassembled WGS sequence"/>
</dbReference>
<protein>
    <recommendedName>
        <fullName evidence="3">VOC domain-containing protein</fullName>
    </recommendedName>
</protein>
<name>A0A267MET3_9FIRM</name>
<dbReference type="RefSeq" id="WP_095135030.1">
    <property type="nucleotide sequence ID" value="NZ_NIBG01000021.1"/>
</dbReference>
<evidence type="ECO:0000313" key="1">
    <source>
        <dbReference type="EMBL" id="PAB57967.1"/>
    </source>
</evidence>
<keyword evidence="2" id="KW-1185">Reference proteome</keyword>
<dbReference type="OrthoDB" id="9790355at2"/>
<sequence length="107" mass="12516">MKLLHLGIPTENKIEKKTYSYVEKIKLYVTNPDEHEFKLQFVWAEPDSPLPEIVKKEKHLAIQVDSIEEAIKQFDYVAYPPVSINKKLKICFAVKDRVLFELAEVLN</sequence>
<organism evidence="1 2">
    <name type="scientific">Anaeromicrobium sediminis</name>
    <dbReference type="NCBI Taxonomy" id="1478221"/>
    <lineage>
        <taxon>Bacteria</taxon>
        <taxon>Bacillati</taxon>
        <taxon>Bacillota</taxon>
        <taxon>Clostridia</taxon>
        <taxon>Peptostreptococcales</taxon>
        <taxon>Thermotaleaceae</taxon>
        <taxon>Anaeromicrobium</taxon>
    </lineage>
</organism>
<comment type="caution">
    <text evidence="1">The sequence shown here is derived from an EMBL/GenBank/DDBJ whole genome shotgun (WGS) entry which is preliminary data.</text>
</comment>
<dbReference type="EMBL" id="NIBG01000021">
    <property type="protein sequence ID" value="PAB57967.1"/>
    <property type="molecule type" value="Genomic_DNA"/>
</dbReference>
<accession>A0A267MET3</accession>